<sequence>MSKYQTCAHSATWQPPIPLDDEEKGYPVGRFCKHACRSMAVIRDPAVCENCTQYTDPAKLITINTGDYHADIYFDRLEDMPLSNIRKVFKLLLADPWSNEGAIRQMTLYLDAAVIESKEAWKQASIEYQNGWRNVFNKKSRLKEDRQKLRENNRLTAAVKRSKARHERWVKLQTCWAEAQPDANTRV</sequence>
<name>A0A329UWP4_9FIRM</name>
<dbReference type="EMBL" id="PRLF01000003">
    <property type="protein sequence ID" value="RAW66476.1"/>
    <property type="molecule type" value="Genomic_DNA"/>
</dbReference>
<proteinExistence type="predicted"/>
<protein>
    <submittedName>
        <fullName evidence="1">Uncharacterized protein</fullName>
    </submittedName>
</protein>
<evidence type="ECO:0000313" key="1">
    <source>
        <dbReference type="EMBL" id="RAW66476.1"/>
    </source>
</evidence>
<evidence type="ECO:0000313" key="2">
    <source>
        <dbReference type="Proteomes" id="UP000250550"/>
    </source>
</evidence>
<gene>
    <name evidence="1" type="ORF">C4N21_04005</name>
</gene>
<organism evidence="1 2">
    <name type="scientific">Faecalibacterium prausnitzii</name>
    <dbReference type="NCBI Taxonomy" id="853"/>
    <lineage>
        <taxon>Bacteria</taxon>
        <taxon>Bacillati</taxon>
        <taxon>Bacillota</taxon>
        <taxon>Clostridia</taxon>
        <taxon>Eubacteriales</taxon>
        <taxon>Oscillospiraceae</taxon>
        <taxon>Faecalibacterium</taxon>
    </lineage>
</organism>
<accession>A0A329UWP4</accession>
<reference evidence="1 2" key="1">
    <citation type="submission" date="2018-02" db="EMBL/GenBank/DDBJ databases">
        <title>Complete genome sequencing of Faecalibacterium prausnitzii strains isolated from the human gut.</title>
        <authorList>
            <person name="Fitzgerald B.C."/>
            <person name="Shkoporov A.N."/>
            <person name="Ross P.R."/>
            <person name="Hill C."/>
        </authorList>
    </citation>
    <scope>NUCLEOTIDE SEQUENCE [LARGE SCALE GENOMIC DNA]</scope>
    <source>
        <strain evidence="1 2">APC924/119</strain>
    </source>
</reference>
<dbReference type="RefSeq" id="WP_112121078.1">
    <property type="nucleotide sequence ID" value="NZ_PRLF01000003.1"/>
</dbReference>
<dbReference type="Proteomes" id="UP000250550">
    <property type="component" value="Unassembled WGS sequence"/>
</dbReference>
<comment type="caution">
    <text evidence="1">The sequence shown here is derived from an EMBL/GenBank/DDBJ whole genome shotgun (WGS) entry which is preliminary data.</text>
</comment>
<dbReference type="AlphaFoldDB" id="A0A329UWP4"/>